<feature type="compositionally biased region" description="Polar residues" evidence="1">
    <location>
        <begin position="37"/>
        <end position="47"/>
    </location>
</feature>
<dbReference type="AlphaFoldDB" id="A0AAV0NMZ0"/>
<dbReference type="EMBL" id="CAMGYJ010000008">
    <property type="protein sequence ID" value="CAI0459939.1"/>
    <property type="molecule type" value="Genomic_DNA"/>
</dbReference>
<reference evidence="2" key="1">
    <citation type="submission" date="2022-08" db="EMBL/GenBank/DDBJ databases">
        <authorList>
            <person name="Gutierrez-Valencia J."/>
        </authorList>
    </citation>
    <scope>NUCLEOTIDE SEQUENCE</scope>
</reference>
<evidence type="ECO:0000313" key="3">
    <source>
        <dbReference type="Proteomes" id="UP001154282"/>
    </source>
</evidence>
<dbReference type="Proteomes" id="UP001154282">
    <property type="component" value="Unassembled WGS sequence"/>
</dbReference>
<evidence type="ECO:0000313" key="2">
    <source>
        <dbReference type="EMBL" id="CAI0459939.1"/>
    </source>
</evidence>
<sequence length="94" mass="10113">MASRVVNGEVGEILGVFRGGGAGLDDGEGEQGRDWGGQNSANAKTRQTFRSPIQAALSYGIEQRLLEVLVADLRPSRWSKVQAKSEACRQVEVP</sequence>
<gene>
    <name evidence="2" type="ORF">LITE_LOCUS34239</name>
</gene>
<name>A0AAV0NMZ0_9ROSI</name>
<accession>A0AAV0NMZ0</accession>
<evidence type="ECO:0000256" key="1">
    <source>
        <dbReference type="SAM" id="MobiDB-lite"/>
    </source>
</evidence>
<organism evidence="2 3">
    <name type="scientific">Linum tenue</name>
    <dbReference type="NCBI Taxonomy" id="586396"/>
    <lineage>
        <taxon>Eukaryota</taxon>
        <taxon>Viridiplantae</taxon>
        <taxon>Streptophyta</taxon>
        <taxon>Embryophyta</taxon>
        <taxon>Tracheophyta</taxon>
        <taxon>Spermatophyta</taxon>
        <taxon>Magnoliopsida</taxon>
        <taxon>eudicotyledons</taxon>
        <taxon>Gunneridae</taxon>
        <taxon>Pentapetalae</taxon>
        <taxon>rosids</taxon>
        <taxon>fabids</taxon>
        <taxon>Malpighiales</taxon>
        <taxon>Linaceae</taxon>
        <taxon>Linum</taxon>
    </lineage>
</organism>
<comment type="caution">
    <text evidence="2">The sequence shown here is derived from an EMBL/GenBank/DDBJ whole genome shotgun (WGS) entry which is preliminary data.</text>
</comment>
<keyword evidence="3" id="KW-1185">Reference proteome</keyword>
<proteinExistence type="predicted"/>
<protein>
    <submittedName>
        <fullName evidence="2">Uncharacterized protein</fullName>
    </submittedName>
</protein>
<feature type="region of interest" description="Disordered" evidence="1">
    <location>
        <begin position="20"/>
        <end position="47"/>
    </location>
</feature>